<evidence type="ECO:0000256" key="7">
    <source>
        <dbReference type="SAM" id="SignalP"/>
    </source>
</evidence>
<dbReference type="GO" id="GO:0016758">
    <property type="term" value="F:hexosyltransferase activity"/>
    <property type="evidence" value="ECO:0007669"/>
    <property type="project" value="TreeGrafter"/>
</dbReference>
<dbReference type="PANTHER" id="PTHR12042:SF21">
    <property type="entry name" value="ALPHA1,4-GALACTOSYLTRANSFERASE 1-RELATED"/>
    <property type="match status" value="1"/>
</dbReference>
<sequence>MMKHIKQWVTVLMFLVVMGLQPVVSSSESCHRLPGLHFLLPTTSWRPASKLSPQVAVRSDGSQWGEAADGRSEQEWWREVLCEAAKSTPDHRSYVLPKLYSDVTPSKTNYNVYLMETTCNPRPSYRAWCAVESWARQNPGAEIWYIMTSLTADDSDGLLSKLLSCYSNLHLVTPNLNNIFVNTPLKNLFQSSNWAKNPAWPAYDLSNFLRNALVWLWGGFYSDADTICMKDVTHLHNVIAYQIIEEGDADNALMHFDAGHRFVYMVMEYLAKNFQNKVGKWQVTGPGVSTKTLEKLCNTTELDDVVAGHSTCQGVTLLSQQNIQPVPSKFWKYYFADGYGTKLEEKFKSVFVLRVWDLYSHQEPVVIGRDSIYDVAARTFCPITYGYASLRSSYF</sequence>
<feature type="domain" description="Alpha 1,4-glycosyltransferase" evidence="8">
    <location>
        <begin position="255"/>
        <end position="386"/>
    </location>
</feature>
<feature type="chain" id="PRO_5035317896" evidence="7">
    <location>
        <begin position="27"/>
        <end position="395"/>
    </location>
</feature>
<proteinExistence type="inferred from homology"/>
<dbReference type="PANTHER" id="PTHR12042">
    <property type="entry name" value="LACTOSYLCERAMIDE 4-ALPHA-GALACTOSYLTRANSFERASE ALPHA- 1,4-GALACTOSYLTRANSFERASE"/>
    <property type="match status" value="1"/>
</dbReference>
<dbReference type="GO" id="GO:0000139">
    <property type="term" value="C:Golgi membrane"/>
    <property type="evidence" value="ECO:0007669"/>
    <property type="project" value="UniProtKB-SubCell"/>
</dbReference>
<evidence type="ECO:0000313" key="10">
    <source>
        <dbReference type="Proteomes" id="UP000747542"/>
    </source>
</evidence>
<keyword evidence="5" id="KW-0333">Golgi apparatus</keyword>
<evidence type="ECO:0000313" key="9">
    <source>
        <dbReference type="EMBL" id="KAG7169081.1"/>
    </source>
</evidence>
<reference evidence="9" key="1">
    <citation type="journal article" date="2021" name="Sci. Adv.">
        <title>The American lobster genome reveals insights on longevity, neural, and immune adaptations.</title>
        <authorList>
            <person name="Polinski J.M."/>
            <person name="Zimin A.V."/>
            <person name="Clark K.F."/>
            <person name="Kohn A.B."/>
            <person name="Sadowski N."/>
            <person name="Timp W."/>
            <person name="Ptitsyn A."/>
            <person name="Khanna P."/>
            <person name="Romanova D.Y."/>
            <person name="Williams P."/>
            <person name="Greenwood S.J."/>
            <person name="Moroz L.L."/>
            <person name="Walt D.R."/>
            <person name="Bodnar A.G."/>
        </authorList>
    </citation>
    <scope>NUCLEOTIDE SEQUENCE</scope>
    <source>
        <strain evidence="9">GMGI-L3</strain>
    </source>
</reference>
<evidence type="ECO:0000256" key="6">
    <source>
        <dbReference type="ARBA" id="ARBA00023136"/>
    </source>
</evidence>
<name>A0A8J5K437_HOMAM</name>
<evidence type="ECO:0000256" key="1">
    <source>
        <dbReference type="ARBA" id="ARBA00004323"/>
    </source>
</evidence>
<dbReference type="Pfam" id="PF04572">
    <property type="entry name" value="Gb3_synth"/>
    <property type="match status" value="1"/>
</dbReference>
<evidence type="ECO:0000256" key="4">
    <source>
        <dbReference type="ARBA" id="ARBA00022679"/>
    </source>
</evidence>
<evidence type="ECO:0000256" key="5">
    <source>
        <dbReference type="ARBA" id="ARBA00023034"/>
    </source>
</evidence>
<dbReference type="EMBL" id="JAHLQT010018499">
    <property type="protein sequence ID" value="KAG7169081.1"/>
    <property type="molecule type" value="Genomic_DNA"/>
</dbReference>
<dbReference type="InterPro" id="IPR007577">
    <property type="entry name" value="GlycoTrfase_DXD_sugar-bd_CS"/>
</dbReference>
<comment type="caution">
    <text evidence="9">The sequence shown here is derived from an EMBL/GenBank/DDBJ whole genome shotgun (WGS) entry which is preliminary data.</text>
</comment>
<keyword evidence="7" id="KW-0732">Signal</keyword>
<dbReference type="Pfam" id="PF04488">
    <property type="entry name" value="Gly_transf_sug"/>
    <property type="match status" value="1"/>
</dbReference>
<dbReference type="GO" id="GO:0006688">
    <property type="term" value="P:glycosphingolipid biosynthetic process"/>
    <property type="evidence" value="ECO:0007669"/>
    <property type="project" value="TreeGrafter"/>
</dbReference>
<organism evidence="9 10">
    <name type="scientific">Homarus americanus</name>
    <name type="common">American lobster</name>
    <dbReference type="NCBI Taxonomy" id="6706"/>
    <lineage>
        <taxon>Eukaryota</taxon>
        <taxon>Metazoa</taxon>
        <taxon>Ecdysozoa</taxon>
        <taxon>Arthropoda</taxon>
        <taxon>Crustacea</taxon>
        <taxon>Multicrustacea</taxon>
        <taxon>Malacostraca</taxon>
        <taxon>Eumalacostraca</taxon>
        <taxon>Eucarida</taxon>
        <taxon>Decapoda</taxon>
        <taxon>Pleocyemata</taxon>
        <taxon>Astacidea</taxon>
        <taxon>Nephropoidea</taxon>
        <taxon>Nephropidae</taxon>
        <taxon>Homarus</taxon>
    </lineage>
</organism>
<keyword evidence="10" id="KW-1185">Reference proteome</keyword>
<evidence type="ECO:0000256" key="3">
    <source>
        <dbReference type="ARBA" id="ARBA00022676"/>
    </source>
</evidence>
<feature type="signal peptide" evidence="7">
    <location>
        <begin position="1"/>
        <end position="26"/>
    </location>
</feature>
<comment type="similarity">
    <text evidence="2">Belongs to the glycosyltransferase 32 family.</text>
</comment>
<dbReference type="InterPro" id="IPR007652">
    <property type="entry name" value="A1-4-GlycosylTfrase_dom"/>
</dbReference>
<dbReference type="AlphaFoldDB" id="A0A8J5K437"/>
<keyword evidence="3" id="KW-0328">Glycosyltransferase</keyword>
<comment type="subcellular location">
    <subcellularLocation>
        <location evidence="1">Golgi apparatus membrane</location>
        <topology evidence="1">Single-pass type II membrane protein</topology>
    </subcellularLocation>
</comment>
<keyword evidence="6" id="KW-0472">Membrane</keyword>
<dbReference type="Proteomes" id="UP000747542">
    <property type="component" value="Unassembled WGS sequence"/>
</dbReference>
<accession>A0A8J5K437</accession>
<dbReference type="InterPro" id="IPR051981">
    <property type="entry name" value="Glycosyltransf_32"/>
</dbReference>
<gene>
    <name evidence="9" type="primary">A4galt-L5</name>
    <name evidence="9" type="ORF">Hamer_G018856</name>
</gene>
<protein>
    <submittedName>
        <fullName evidence="9">Lactosylceramide 4-alpha-galactosyltransferase-like 5</fullName>
    </submittedName>
</protein>
<dbReference type="OrthoDB" id="409543at2759"/>
<evidence type="ECO:0000256" key="2">
    <source>
        <dbReference type="ARBA" id="ARBA00009003"/>
    </source>
</evidence>
<keyword evidence="4" id="KW-0808">Transferase</keyword>
<evidence type="ECO:0000259" key="8">
    <source>
        <dbReference type="Pfam" id="PF04572"/>
    </source>
</evidence>